<name>A0A1H6Z6Q7_9MICO</name>
<dbReference type="EMBL" id="FNZI01000004">
    <property type="protein sequence ID" value="SEJ47117.1"/>
    <property type="molecule type" value="Genomic_DNA"/>
</dbReference>
<evidence type="ECO:0000256" key="5">
    <source>
        <dbReference type="ARBA" id="ARBA00023125"/>
    </source>
</evidence>
<keyword evidence="6 7" id="KW-0804">Transcription</keyword>
<keyword evidence="2 7" id="KW-0963">Cytoplasm</keyword>
<evidence type="ECO:0000256" key="4">
    <source>
        <dbReference type="ARBA" id="ARBA00023015"/>
    </source>
</evidence>
<keyword evidence="4 7" id="KW-0805">Transcription regulation</keyword>
<dbReference type="InterPro" id="IPR003444">
    <property type="entry name" value="MraZ"/>
</dbReference>
<dbReference type="AlphaFoldDB" id="A0A1H6Z6Q7"/>
<dbReference type="Pfam" id="PF02381">
    <property type="entry name" value="MraZ"/>
    <property type="match status" value="2"/>
</dbReference>
<gene>
    <name evidence="7" type="primary">mraZ</name>
    <name evidence="9" type="ORF">SAMN05421637_1908</name>
</gene>
<protein>
    <recommendedName>
        <fullName evidence="1 7">Transcriptional regulator MraZ</fullName>
    </recommendedName>
</protein>
<dbReference type="InterPro" id="IPR020603">
    <property type="entry name" value="MraZ_dom"/>
</dbReference>
<comment type="similarity">
    <text evidence="7">Belongs to the MraZ family.</text>
</comment>
<dbReference type="GO" id="GO:0005737">
    <property type="term" value="C:cytoplasm"/>
    <property type="evidence" value="ECO:0007669"/>
    <property type="project" value="UniProtKB-UniRule"/>
</dbReference>
<dbReference type="SUPFAM" id="SSF89447">
    <property type="entry name" value="AbrB/MazE/MraZ-like"/>
    <property type="match status" value="1"/>
</dbReference>
<dbReference type="Proteomes" id="UP000183315">
    <property type="component" value="Unassembled WGS sequence"/>
</dbReference>
<dbReference type="Gene3D" id="3.40.1550.20">
    <property type="entry name" value="Transcriptional regulator MraZ domain"/>
    <property type="match status" value="1"/>
</dbReference>
<evidence type="ECO:0000313" key="10">
    <source>
        <dbReference type="Proteomes" id="UP000183315"/>
    </source>
</evidence>
<dbReference type="InterPro" id="IPR035644">
    <property type="entry name" value="MraZ_C"/>
</dbReference>
<evidence type="ECO:0000259" key="8">
    <source>
        <dbReference type="PROSITE" id="PS51740"/>
    </source>
</evidence>
<feature type="domain" description="SpoVT-AbrB" evidence="8">
    <location>
        <begin position="89"/>
        <end position="132"/>
    </location>
</feature>
<comment type="subunit">
    <text evidence="7">Forms oligomers.</text>
</comment>
<dbReference type="PROSITE" id="PS51740">
    <property type="entry name" value="SPOVT_ABRB"/>
    <property type="match status" value="2"/>
</dbReference>
<keyword evidence="3" id="KW-0677">Repeat</keyword>
<evidence type="ECO:0000313" key="9">
    <source>
        <dbReference type="EMBL" id="SEJ47117.1"/>
    </source>
</evidence>
<dbReference type="InterPro" id="IPR038619">
    <property type="entry name" value="MraZ_sf"/>
</dbReference>
<accession>A0A1H6Z6Q7</accession>
<dbReference type="PANTHER" id="PTHR34701:SF1">
    <property type="entry name" value="TRANSCRIPTIONAL REGULATOR MRAZ"/>
    <property type="match status" value="1"/>
</dbReference>
<dbReference type="GO" id="GO:0009295">
    <property type="term" value="C:nucleoid"/>
    <property type="evidence" value="ECO:0007669"/>
    <property type="project" value="UniProtKB-SubCell"/>
</dbReference>
<dbReference type="eggNOG" id="COG2001">
    <property type="taxonomic scope" value="Bacteria"/>
</dbReference>
<feature type="domain" description="SpoVT-AbrB" evidence="8">
    <location>
        <begin position="18"/>
        <end position="60"/>
    </location>
</feature>
<dbReference type="InterPro" id="IPR007159">
    <property type="entry name" value="SpoVT-AbrB_dom"/>
</dbReference>
<dbReference type="GO" id="GO:2000143">
    <property type="term" value="P:negative regulation of DNA-templated transcription initiation"/>
    <property type="evidence" value="ECO:0007669"/>
    <property type="project" value="TreeGrafter"/>
</dbReference>
<dbReference type="HAMAP" id="MF_01008">
    <property type="entry name" value="MraZ"/>
    <property type="match status" value="1"/>
</dbReference>
<reference evidence="10" key="1">
    <citation type="submission" date="2016-10" db="EMBL/GenBank/DDBJ databases">
        <authorList>
            <person name="Varghese N."/>
        </authorList>
    </citation>
    <scope>NUCLEOTIDE SEQUENCE [LARGE SCALE GENOMIC DNA]</scope>
    <source>
        <strain evidence="10">DSM 24868</strain>
    </source>
</reference>
<dbReference type="CDD" id="cd16321">
    <property type="entry name" value="MraZ_C"/>
    <property type="match status" value="1"/>
</dbReference>
<evidence type="ECO:0000256" key="2">
    <source>
        <dbReference type="ARBA" id="ARBA00022490"/>
    </source>
</evidence>
<dbReference type="GO" id="GO:0000976">
    <property type="term" value="F:transcription cis-regulatory region binding"/>
    <property type="evidence" value="ECO:0007669"/>
    <property type="project" value="TreeGrafter"/>
</dbReference>
<dbReference type="PANTHER" id="PTHR34701">
    <property type="entry name" value="TRANSCRIPTIONAL REGULATOR MRAZ"/>
    <property type="match status" value="1"/>
</dbReference>
<dbReference type="NCBIfam" id="TIGR00242">
    <property type="entry name" value="division/cell wall cluster transcriptional repressor MraZ"/>
    <property type="match status" value="1"/>
</dbReference>
<comment type="subcellular location">
    <subcellularLocation>
        <location evidence="7">Cytoplasm</location>
        <location evidence="7">Nucleoid</location>
    </subcellularLocation>
</comment>
<proteinExistence type="inferred from homology"/>
<dbReference type="InterPro" id="IPR035642">
    <property type="entry name" value="MraZ_N"/>
</dbReference>
<keyword evidence="5 7" id="KW-0238">DNA-binding</keyword>
<evidence type="ECO:0000256" key="7">
    <source>
        <dbReference type="HAMAP-Rule" id="MF_01008"/>
    </source>
</evidence>
<evidence type="ECO:0000256" key="1">
    <source>
        <dbReference type="ARBA" id="ARBA00013860"/>
    </source>
</evidence>
<dbReference type="GO" id="GO:0003700">
    <property type="term" value="F:DNA-binding transcription factor activity"/>
    <property type="evidence" value="ECO:0007669"/>
    <property type="project" value="UniProtKB-UniRule"/>
</dbReference>
<dbReference type="CDD" id="cd16320">
    <property type="entry name" value="MraZ_N"/>
    <property type="match status" value="1"/>
</dbReference>
<sequence>MSDTATMGLGPTGVFLGTFTPRLDDKGRLILPAKFRGRLASGLVATRGLDRCVFLFPLDEFALIHDRLRRAPLENKQARDYLRSFLGHASDDIPDKQGRILLSQPLRRYAGLEREVAVVGMGSRVEVWDAEKWEQYLEAGEDAYAETAAEIFDDM</sequence>
<dbReference type="InterPro" id="IPR037914">
    <property type="entry name" value="SpoVT-AbrB_sf"/>
</dbReference>
<keyword evidence="10" id="KW-1185">Reference proteome</keyword>
<dbReference type="STRING" id="1043493.SAMN05421637_1908"/>
<evidence type="ECO:0000256" key="3">
    <source>
        <dbReference type="ARBA" id="ARBA00022737"/>
    </source>
</evidence>
<evidence type="ECO:0000256" key="6">
    <source>
        <dbReference type="ARBA" id="ARBA00023163"/>
    </source>
</evidence>
<organism evidence="9 10">
    <name type="scientific">Demequina mangrovi</name>
    <dbReference type="NCBI Taxonomy" id="1043493"/>
    <lineage>
        <taxon>Bacteria</taxon>
        <taxon>Bacillati</taxon>
        <taxon>Actinomycetota</taxon>
        <taxon>Actinomycetes</taxon>
        <taxon>Micrococcales</taxon>
        <taxon>Demequinaceae</taxon>
        <taxon>Demequina</taxon>
    </lineage>
</organism>